<dbReference type="InterPro" id="IPR039426">
    <property type="entry name" value="TonB-dep_rcpt-like"/>
</dbReference>
<evidence type="ECO:0000256" key="6">
    <source>
        <dbReference type="ARBA" id="ARBA00023077"/>
    </source>
</evidence>
<evidence type="ECO:0000256" key="8">
    <source>
        <dbReference type="ARBA" id="ARBA00023237"/>
    </source>
</evidence>
<dbReference type="GO" id="GO:0009279">
    <property type="term" value="C:cell outer membrane"/>
    <property type="evidence" value="ECO:0007669"/>
    <property type="project" value="UniProtKB-SubCell"/>
</dbReference>
<dbReference type="OrthoDB" id="7394476at2"/>
<dbReference type="Pfam" id="PF00593">
    <property type="entry name" value="TonB_dep_Rec_b-barrel"/>
    <property type="match status" value="1"/>
</dbReference>
<evidence type="ECO:0000256" key="2">
    <source>
        <dbReference type="ARBA" id="ARBA00022448"/>
    </source>
</evidence>
<evidence type="ECO:0000256" key="7">
    <source>
        <dbReference type="ARBA" id="ARBA00023136"/>
    </source>
</evidence>
<evidence type="ECO:0000256" key="5">
    <source>
        <dbReference type="ARBA" id="ARBA00022729"/>
    </source>
</evidence>
<evidence type="ECO:0000256" key="9">
    <source>
        <dbReference type="PROSITE-ProRule" id="PRU01360"/>
    </source>
</evidence>
<dbReference type="PROSITE" id="PS52016">
    <property type="entry name" value="TONB_DEPENDENT_REC_3"/>
    <property type="match status" value="1"/>
</dbReference>
<evidence type="ECO:0000256" key="4">
    <source>
        <dbReference type="ARBA" id="ARBA00022692"/>
    </source>
</evidence>
<dbReference type="Gene3D" id="2.40.170.20">
    <property type="entry name" value="TonB-dependent receptor, beta-barrel domain"/>
    <property type="match status" value="1"/>
</dbReference>
<dbReference type="PANTHER" id="PTHR47234">
    <property type="match status" value="1"/>
</dbReference>
<dbReference type="InterPro" id="IPR010916">
    <property type="entry name" value="TonB_box_CS"/>
</dbReference>
<keyword evidence="3 9" id="KW-1134">Transmembrane beta strand</keyword>
<feature type="domain" description="TonB-dependent receptor-like beta-barrel" evidence="13">
    <location>
        <begin position="459"/>
        <end position="947"/>
    </location>
</feature>
<dbReference type="RefSeq" id="WP_160772906.1">
    <property type="nucleotide sequence ID" value="NZ_WTYV01000007.1"/>
</dbReference>
<keyword evidence="16" id="KW-1185">Reference proteome</keyword>
<feature type="domain" description="TonB-dependent receptor plug" evidence="14">
    <location>
        <begin position="57"/>
        <end position="169"/>
    </location>
</feature>
<evidence type="ECO:0000256" key="12">
    <source>
        <dbReference type="SAM" id="SignalP"/>
    </source>
</evidence>
<dbReference type="Gene3D" id="2.170.130.10">
    <property type="entry name" value="TonB-dependent receptor, plug domain"/>
    <property type="match status" value="1"/>
</dbReference>
<proteinExistence type="inferred from homology"/>
<feature type="chain" id="PRO_5032560761" evidence="12">
    <location>
        <begin position="22"/>
        <end position="979"/>
    </location>
</feature>
<dbReference type="InterPro" id="IPR036942">
    <property type="entry name" value="Beta-barrel_TonB_sf"/>
</dbReference>
<protein>
    <submittedName>
        <fullName evidence="15">TonB-dependent receptor</fullName>
    </submittedName>
</protein>
<keyword evidence="6 10" id="KW-0798">TonB box</keyword>
<dbReference type="AlphaFoldDB" id="A0A844Z135"/>
<evidence type="ECO:0000256" key="11">
    <source>
        <dbReference type="RuleBase" id="RU003357"/>
    </source>
</evidence>
<accession>A0A844Z135</accession>
<dbReference type="PANTHER" id="PTHR47234:SF2">
    <property type="entry name" value="TONB-DEPENDENT RECEPTOR"/>
    <property type="match status" value="1"/>
</dbReference>
<dbReference type="PROSITE" id="PS00430">
    <property type="entry name" value="TONB_DEPENDENT_REC_1"/>
    <property type="match status" value="1"/>
</dbReference>
<feature type="short sequence motif" description="TonB box" evidence="10">
    <location>
        <begin position="41"/>
        <end position="47"/>
    </location>
</feature>
<keyword evidence="4 9" id="KW-0812">Transmembrane</keyword>
<dbReference type="InterPro" id="IPR037066">
    <property type="entry name" value="Plug_dom_sf"/>
</dbReference>
<comment type="subcellular location">
    <subcellularLocation>
        <location evidence="1 9">Cell outer membrane</location>
        <topology evidence="1 9">Multi-pass membrane protein</topology>
    </subcellularLocation>
</comment>
<dbReference type="InterPro" id="IPR012910">
    <property type="entry name" value="Plug_dom"/>
</dbReference>
<keyword evidence="15" id="KW-0675">Receptor</keyword>
<keyword evidence="8 9" id="KW-0998">Cell outer membrane</keyword>
<keyword evidence="7 9" id="KW-0472">Membrane</keyword>
<reference evidence="15 16" key="1">
    <citation type="submission" date="2019-12" db="EMBL/GenBank/DDBJ databases">
        <title>Genomic-based taxomic classification of the family Erythrobacteraceae.</title>
        <authorList>
            <person name="Xu L."/>
        </authorList>
    </citation>
    <scope>NUCLEOTIDE SEQUENCE [LARGE SCALE GENOMIC DNA]</scope>
    <source>
        <strain evidence="15 16">M0322</strain>
    </source>
</reference>
<keyword evidence="5 12" id="KW-0732">Signal</keyword>
<dbReference type="SUPFAM" id="SSF56935">
    <property type="entry name" value="Porins"/>
    <property type="match status" value="1"/>
</dbReference>
<keyword evidence="2 9" id="KW-0813">Transport</keyword>
<name>A0A844Z135_9SPHN</name>
<dbReference type="EMBL" id="WTYV01000007">
    <property type="protein sequence ID" value="MXO72966.1"/>
    <property type="molecule type" value="Genomic_DNA"/>
</dbReference>
<comment type="caution">
    <text evidence="15">The sequence shown here is derived from an EMBL/GenBank/DDBJ whole genome shotgun (WGS) entry which is preliminary data.</text>
</comment>
<evidence type="ECO:0000313" key="16">
    <source>
        <dbReference type="Proteomes" id="UP000466966"/>
    </source>
</evidence>
<comment type="similarity">
    <text evidence="9 11">Belongs to the TonB-dependent receptor family.</text>
</comment>
<feature type="signal peptide" evidence="12">
    <location>
        <begin position="1"/>
        <end position="21"/>
    </location>
</feature>
<evidence type="ECO:0000259" key="13">
    <source>
        <dbReference type="Pfam" id="PF00593"/>
    </source>
</evidence>
<evidence type="ECO:0000259" key="14">
    <source>
        <dbReference type="Pfam" id="PF07715"/>
    </source>
</evidence>
<dbReference type="Pfam" id="PF07715">
    <property type="entry name" value="Plug"/>
    <property type="match status" value="1"/>
</dbReference>
<organism evidence="15 16">
    <name type="scientific">Alteraurantiacibacter buctensis</name>
    <dbReference type="NCBI Taxonomy" id="1503981"/>
    <lineage>
        <taxon>Bacteria</taxon>
        <taxon>Pseudomonadati</taxon>
        <taxon>Pseudomonadota</taxon>
        <taxon>Alphaproteobacteria</taxon>
        <taxon>Sphingomonadales</taxon>
        <taxon>Erythrobacteraceae</taxon>
        <taxon>Alteraurantiacibacter</taxon>
    </lineage>
</organism>
<sequence>MRKIALLCGVAAILTHGAAAAQDSAVPVPQSAGDAEDGGDTIVVTGSLIRGTSFQPSSPVDVLDREDFEEKGATSVARYLAELPYNTNAVTVPAGGGATAFTGGGTVNLRNLGDGATLILLNSRRQTRLPREANVVDVNGLVPQIMIGNVEILKDGASSLYGSDAVGGVVNMFTRDDFEGMELRAQTNIVTHSGKQESRFGGIFGGSLGDTHVVLAAEYNIRDQLFPEDQPWTDVPFYSSPWNPGRFVVPRRNAGGQLTTATTRVQDEGCGVTQQTVFFPAGTPNVTTGTCYYDFYPDSGLVSEENRVQTYAVVEHEFEPWLKLRLEGGYQRAHIEASTSTSASINVNPSIVVPGYNPGVARADADRIANGLAPVYFARNSAGQQLYAQPSAPGSMIPLRDANGVVVLAANPTDPASGIAFYEDVVFEGRILGSQCGLPTQNTLAPGECARSRTGAENINDALRFVGGFSGDFLGDWFYDTNFTYSKITERNNAQNNNVLIPQLRAALAGFGGPNCNAGTPGQRPGEGSCYFFNPFNNAIYATPGSAAANRQDVIDWLMPSLWDNYRTSQQVFDAYATGPLFDLPGGPLSLAFGMQYRRDTWAVDFDAAKNTGIVETGSVSTDVAAQQDALAFFAELSAPIFDNDLGTLNVNAAVRHEKFEDNSTTDPKIGVIYTVPSGWLTLRGTYGTSFLEPTLFQRFTQSSGLANISDVGPGPRGTDATRRITTLFEGNPNLEPQRSTSYSAGVILEPFTGFRFEAGYWHYTFDNLISAENTQALVTANDPAKVIRDGQNNVIFVKPSYINLAGLKTEGFDFEAQYSTDLGEGELNLSAIATYVPTYAIQSAPGRPFVNIAGNRNTTVTGGSLSPKWRGQGRMNYRTGPHSISTILNYYGGIENDALVRSPGDVKQPEDDYLSGTVTVDVTYTLDVGDFWEVDNSSISIGVRNLFQDRPELPSYDRGALLVDPRGRIAFLRVVAGF</sequence>
<dbReference type="InterPro" id="IPR000531">
    <property type="entry name" value="Beta-barrel_TonB"/>
</dbReference>
<evidence type="ECO:0000313" key="15">
    <source>
        <dbReference type="EMBL" id="MXO72966.1"/>
    </source>
</evidence>
<evidence type="ECO:0000256" key="10">
    <source>
        <dbReference type="PROSITE-ProRule" id="PRU10143"/>
    </source>
</evidence>
<dbReference type="Proteomes" id="UP000466966">
    <property type="component" value="Unassembled WGS sequence"/>
</dbReference>
<gene>
    <name evidence="15" type="ORF">GRI99_15150</name>
</gene>
<evidence type="ECO:0000256" key="1">
    <source>
        <dbReference type="ARBA" id="ARBA00004571"/>
    </source>
</evidence>
<evidence type="ECO:0000256" key="3">
    <source>
        <dbReference type="ARBA" id="ARBA00022452"/>
    </source>
</evidence>